<accession>A0ABY1I606</accession>
<comment type="caution">
    <text evidence="3">The sequence shown here is derived from an EMBL/GenBank/DDBJ whole genome shotgun (WGS) entry which is preliminary data.</text>
</comment>
<dbReference type="SUPFAM" id="SSF53850">
    <property type="entry name" value="Periplasmic binding protein-like II"/>
    <property type="match status" value="1"/>
</dbReference>
<name>A0ABY1I606_9HYPH</name>
<dbReference type="InterPro" id="IPR001638">
    <property type="entry name" value="Solute-binding_3/MltF_N"/>
</dbReference>
<dbReference type="PANTHER" id="PTHR35936">
    <property type="entry name" value="MEMBRANE-BOUND LYTIC MUREIN TRANSGLYCOSYLASE F"/>
    <property type="match status" value="1"/>
</dbReference>
<dbReference type="Gene3D" id="3.40.190.10">
    <property type="entry name" value="Periplasmic binding protein-like II"/>
    <property type="match status" value="2"/>
</dbReference>
<keyword evidence="4" id="KW-1185">Reference proteome</keyword>
<evidence type="ECO:0000259" key="2">
    <source>
        <dbReference type="SMART" id="SM00062"/>
    </source>
</evidence>
<organism evidence="3 4">
    <name type="scientific">Aureimonas altamirensis DSM 21988</name>
    <dbReference type="NCBI Taxonomy" id="1121026"/>
    <lineage>
        <taxon>Bacteria</taxon>
        <taxon>Pseudomonadati</taxon>
        <taxon>Pseudomonadota</taxon>
        <taxon>Alphaproteobacteria</taxon>
        <taxon>Hyphomicrobiales</taxon>
        <taxon>Aurantimonadaceae</taxon>
        <taxon>Aureimonas</taxon>
    </lineage>
</organism>
<dbReference type="Pfam" id="PF00497">
    <property type="entry name" value="SBP_bac_3"/>
    <property type="match status" value="1"/>
</dbReference>
<feature type="domain" description="Solute-binding protein family 3/N-terminal" evidence="2">
    <location>
        <begin position="40"/>
        <end position="270"/>
    </location>
</feature>
<dbReference type="SMART" id="SM00062">
    <property type="entry name" value="PBPb"/>
    <property type="match status" value="1"/>
</dbReference>
<dbReference type="RefSeq" id="WP_060601453.1">
    <property type="nucleotide sequence ID" value="NZ_FQZC01000001.1"/>
</dbReference>
<proteinExistence type="predicted"/>
<sequence>MNMTRRQLGLLIGATGLVLAFPMAGFAAGGTLDKIRAAGTVTVGTEAAFPPFEFVDESGQIVGYGKDILDVVVQELGVKLNQLDLPWQGILPGLLAGNFDFVATTVSINEERAKKYAYTAPIANGQPYVLVRKGEATETEDGLAGKIVGTQLASSAEPIARALDERLKGAGEGFAELKLYTAYTDCYTALASGEIDAVIQSLPSIAVLVKEHPDTFEVGAPIETGVQWTYQAWVTRPEDADLRDFISQVIYKMRDDGRLYELQDKWFGFRMEIPDEGYLPPDAL</sequence>
<keyword evidence="1" id="KW-0732">Signal</keyword>
<evidence type="ECO:0000313" key="3">
    <source>
        <dbReference type="EMBL" id="SHI64959.1"/>
    </source>
</evidence>
<gene>
    <name evidence="3" type="ORF">SAMN02745911_0755</name>
</gene>
<evidence type="ECO:0000313" key="4">
    <source>
        <dbReference type="Proteomes" id="UP000184290"/>
    </source>
</evidence>
<dbReference type="PANTHER" id="PTHR35936:SF19">
    <property type="entry name" value="AMINO-ACID-BINDING PROTEIN YXEM-RELATED"/>
    <property type="match status" value="1"/>
</dbReference>
<reference evidence="3 4" key="1">
    <citation type="submission" date="2016-11" db="EMBL/GenBank/DDBJ databases">
        <authorList>
            <person name="Varghese N."/>
            <person name="Submissions S."/>
        </authorList>
    </citation>
    <scope>NUCLEOTIDE SEQUENCE [LARGE SCALE GENOMIC DNA]</scope>
    <source>
        <strain evidence="3 4">DSM 21988</strain>
    </source>
</reference>
<dbReference type="EMBL" id="FQZC01000001">
    <property type="protein sequence ID" value="SHI64959.1"/>
    <property type="molecule type" value="Genomic_DNA"/>
</dbReference>
<protein>
    <submittedName>
        <fullName evidence="3">Amino acid ABC transporter substrate-binding protein, PAAT family (TC 3.A.1.3.-)</fullName>
    </submittedName>
</protein>
<dbReference type="Proteomes" id="UP000184290">
    <property type="component" value="Unassembled WGS sequence"/>
</dbReference>
<evidence type="ECO:0000256" key="1">
    <source>
        <dbReference type="ARBA" id="ARBA00022729"/>
    </source>
</evidence>